<dbReference type="AlphaFoldDB" id="A0A252AXN0"/>
<evidence type="ECO:0000313" key="1">
    <source>
        <dbReference type="EMBL" id="OUI96314.1"/>
    </source>
</evidence>
<accession>A0A252AXN0</accession>
<organism evidence="1 2">
    <name type="scientific">Acetobacter indonesiensis</name>
    <dbReference type="NCBI Taxonomy" id="104101"/>
    <lineage>
        <taxon>Bacteria</taxon>
        <taxon>Pseudomonadati</taxon>
        <taxon>Pseudomonadota</taxon>
        <taxon>Alphaproteobacteria</taxon>
        <taxon>Acetobacterales</taxon>
        <taxon>Acetobacteraceae</taxon>
        <taxon>Acetobacter</taxon>
    </lineage>
</organism>
<dbReference type="RefSeq" id="WP_143217116.1">
    <property type="nucleotide sequence ID" value="NZ_JBJJWX010000001.1"/>
</dbReference>
<evidence type="ECO:0000313" key="2">
    <source>
        <dbReference type="Proteomes" id="UP000194641"/>
    </source>
</evidence>
<reference evidence="2" key="1">
    <citation type="submission" date="2014-06" db="EMBL/GenBank/DDBJ databases">
        <authorList>
            <person name="Winans N.J."/>
            <person name="Newell P.D."/>
            <person name="Douglas A.E."/>
        </authorList>
    </citation>
    <scope>NUCLEOTIDE SEQUENCE [LARGE SCALE GENOMIC DNA]</scope>
</reference>
<protein>
    <submittedName>
        <fullName evidence="1">Uncharacterized protein</fullName>
    </submittedName>
</protein>
<sequence length="72" mass="8217">MCDQNYYRQSMARWDEKISALLKTQRADDFVEYIMDCYRTAAPEDQACFVAALAGQLAIKALRQRSHANSAP</sequence>
<comment type="caution">
    <text evidence="1">The sequence shown here is derived from an EMBL/GenBank/DDBJ whole genome shotgun (WGS) entry which is preliminary data.</text>
</comment>
<gene>
    <name evidence="1" type="ORF">HK17_11855</name>
</gene>
<dbReference type="EMBL" id="JOPA01000004">
    <property type="protein sequence ID" value="OUI96314.1"/>
    <property type="molecule type" value="Genomic_DNA"/>
</dbReference>
<proteinExistence type="predicted"/>
<name>A0A252AXN0_9PROT</name>
<dbReference type="Proteomes" id="UP000194641">
    <property type="component" value="Unassembled WGS sequence"/>
</dbReference>